<keyword evidence="7 12" id="KW-0627">Porphyrin biosynthesis</keyword>
<dbReference type="Pfam" id="PF00490">
    <property type="entry name" value="ALAD"/>
    <property type="match status" value="1"/>
</dbReference>
<dbReference type="PROSITE" id="PS00169">
    <property type="entry name" value="D_ALA_DEHYDRATASE"/>
    <property type="match status" value="1"/>
</dbReference>
<feature type="binding site" evidence="10">
    <location>
        <position position="313"/>
    </location>
    <ligand>
        <name>5-aminolevulinate</name>
        <dbReference type="ChEBI" id="CHEBI:356416"/>
        <label>2</label>
    </ligand>
</feature>
<dbReference type="UniPathway" id="UPA00251">
    <property type="reaction ID" value="UER00318"/>
</dbReference>
<dbReference type="GO" id="GO:0006782">
    <property type="term" value="P:protoporphyrinogen IX biosynthetic process"/>
    <property type="evidence" value="ECO:0007669"/>
    <property type="project" value="UniProtKB-UniPathway"/>
</dbReference>
<evidence type="ECO:0000256" key="2">
    <source>
        <dbReference type="ARBA" id="ARBA00008055"/>
    </source>
</evidence>
<protein>
    <recommendedName>
        <fullName evidence="4 12">Delta-aminolevulinic acid dehydratase</fullName>
        <ecNumber evidence="3 12">4.2.1.24</ecNumber>
    </recommendedName>
</protein>
<keyword evidence="5" id="KW-0350">Heme biosynthesis</keyword>
<dbReference type="InterPro" id="IPR030656">
    <property type="entry name" value="ALAD_AS"/>
</dbReference>
<comment type="subunit">
    <text evidence="12">Homooctamer.</text>
</comment>
<evidence type="ECO:0000256" key="4">
    <source>
        <dbReference type="ARBA" id="ARBA00020771"/>
    </source>
</evidence>
<dbReference type="NCBIfam" id="NF006762">
    <property type="entry name" value="PRK09283.1"/>
    <property type="match status" value="1"/>
</dbReference>
<proteinExistence type="inferred from homology"/>
<dbReference type="AlphaFoldDB" id="A0A7C3R4F6"/>
<dbReference type="PANTHER" id="PTHR11458:SF0">
    <property type="entry name" value="DELTA-AMINOLEVULINIC ACID DEHYDRATASE"/>
    <property type="match status" value="1"/>
</dbReference>
<comment type="similarity">
    <text evidence="2 13">Belongs to the ALAD family.</text>
</comment>
<dbReference type="PIRSF" id="PIRSF001415">
    <property type="entry name" value="Porphbilin_synth"/>
    <property type="match status" value="1"/>
</dbReference>
<dbReference type="GO" id="GO:0004655">
    <property type="term" value="F:porphobilinogen synthase activity"/>
    <property type="evidence" value="ECO:0007669"/>
    <property type="project" value="UniProtKB-EC"/>
</dbReference>
<feature type="binding site" evidence="11">
    <location>
        <position position="233"/>
    </location>
    <ligand>
        <name>Mg(2+)</name>
        <dbReference type="ChEBI" id="CHEBI:18420"/>
    </ligand>
</feature>
<dbReference type="GO" id="GO:0005829">
    <property type="term" value="C:cytosol"/>
    <property type="evidence" value="ECO:0007669"/>
    <property type="project" value="TreeGrafter"/>
</dbReference>
<dbReference type="EC" id="4.2.1.24" evidence="3 12"/>
<feature type="binding site" evidence="10">
    <location>
        <position position="217"/>
    </location>
    <ligand>
        <name>5-aminolevulinate</name>
        <dbReference type="ChEBI" id="CHEBI:356416"/>
        <label>1</label>
    </ligand>
</feature>
<evidence type="ECO:0000256" key="9">
    <source>
        <dbReference type="PIRSR" id="PIRSR001415-1"/>
    </source>
</evidence>
<dbReference type="PANTHER" id="PTHR11458">
    <property type="entry name" value="DELTA-AMINOLEVULINIC ACID DEHYDRATASE"/>
    <property type="match status" value="1"/>
</dbReference>
<dbReference type="InterPro" id="IPR013785">
    <property type="entry name" value="Aldolase_TIM"/>
</dbReference>
<feature type="binding site" evidence="10">
    <location>
        <position position="205"/>
    </location>
    <ligand>
        <name>5-aminolevulinate</name>
        <dbReference type="ChEBI" id="CHEBI:356416"/>
        <label>1</label>
    </ligand>
</feature>
<comment type="caution">
    <text evidence="14">The sequence shown here is derived from an EMBL/GenBank/DDBJ whole genome shotgun (WGS) entry which is preliminary data.</text>
</comment>
<keyword evidence="6 12" id="KW-0456">Lyase</keyword>
<dbReference type="SUPFAM" id="SSF51569">
    <property type="entry name" value="Aldolase"/>
    <property type="match status" value="1"/>
</dbReference>
<dbReference type="EMBL" id="DTMM01000091">
    <property type="protein sequence ID" value="HFT93237.1"/>
    <property type="molecule type" value="Genomic_DNA"/>
</dbReference>
<evidence type="ECO:0000256" key="13">
    <source>
        <dbReference type="RuleBase" id="RU004161"/>
    </source>
</evidence>
<name>A0A7C3R4F6_9BACT</name>
<feature type="binding site" evidence="10">
    <location>
        <position position="274"/>
    </location>
    <ligand>
        <name>5-aminolevulinate</name>
        <dbReference type="ChEBI" id="CHEBI:356416"/>
        <label>2</label>
    </ligand>
</feature>
<evidence type="ECO:0000256" key="12">
    <source>
        <dbReference type="RuleBase" id="RU000515"/>
    </source>
</evidence>
<keyword evidence="11" id="KW-0460">Magnesium</keyword>
<feature type="active site" description="Schiff-base intermediate with substrate" evidence="9">
    <location>
        <position position="248"/>
    </location>
</feature>
<organism evidence="14">
    <name type="scientific">Leptospirillum ferriphilum</name>
    <dbReference type="NCBI Taxonomy" id="178606"/>
    <lineage>
        <taxon>Bacteria</taxon>
        <taxon>Pseudomonadati</taxon>
        <taxon>Nitrospirota</taxon>
        <taxon>Nitrospiria</taxon>
        <taxon>Nitrospirales</taxon>
        <taxon>Nitrospiraceae</taxon>
        <taxon>Leptospirillum</taxon>
    </lineage>
</organism>
<evidence type="ECO:0000313" key="14">
    <source>
        <dbReference type="EMBL" id="HFT93237.1"/>
    </source>
</evidence>
<evidence type="ECO:0000256" key="6">
    <source>
        <dbReference type="ARBA" id="ARBA00023239"/>
    </source>
</evidence>
<dbReference type="InterPro" id="IPR001731">
    <property type="entry name" value="ALAD"/>
</dbReference>
<evidence type="ECO:0000256" key="3">
    <source>
        <dbReference type="ARBA" id="ARBA00012053"/>
    </source>
</evidence>
<gene>
    <name evidence="14" type="primary">hemB</name>
    <name evidence="14" type="ORF">ENX03_04735</name>
</gene>
<keyword evidence="11" id="KW-0479">Metal-binding</keyword>
<dbReference type="SMART" id="SM01004">
    <property type="entry name" value="ALAD"/>
    <property type="match status" value="1"/>
</dbReference>
<feature type="active site" description="Schiff-base intermediate with substrate" evidence="9">
    <location>
        <position position="195"/>
    </location>
</feature>
<evidence type="ECO:0000256" key="1">
    <source>
        <dbReference type="ARBA" id="ARBA00004694"/>
    </source>
</evidence>
<accession>A0A7C3R4F6</accession>
<comment type="pathway">
    <text evidence="1">Porphyrin-containing compound metabolism; protoporphyrin-IX biosynthesis; coproporphyrinogen-III from 5-aminolevulinate: step 1/4.</text>
</comment>
<dbReference type="PRINTS" id="PR00144">
    <property type="entry name" value="DALDHYDRTASE"/>
</dbReference>
<dbReference type="Gene3D" id="3.20.20.70">
    <property type="entry name" value="Aldolase class I"/>
    <property type="match status" value="1"/>
</dbReference>
<evidence type="ECO:0000256" key="10">
    <source>
        <dbReference type="PIRSR" id="PIRSR001415-2"/>
    </source>
</evidence>
<comment type="catalytic activity">
    <reaction evidence="8 12">
        <text>2 5-aminolevulinate = porphobilinogen + 2 H2O + H(+)</text>
        <dbReference type="Rhea" id="RHEA:24064"/>
        <dbReference type="ChEBI" id="CHEBI:15377"/>
        <dbReference type="ChEBI" id="CHEBI:15378"/>
        <dbReference type="ChEBI" id="CHEBI:58126"/>
        <dbReference type="ChEBI" id="CHEBI:356416"/>
        <dbReference type="EC" id="4.2.1.24"/>
    </reaction>
</comment>
<dbReference type="FunFam" id="3.20.20.70:FF:000019">
    <property type="entry name" value="Delta-aminolevulinic acid dehydratase"/>
    <property type="match status" value="1"/>
</dbReference>
<reference evidence="14" key="1">
    <citation type="journal article" date="2020" name="mSystems">
        <title>Genome- and Community-Level Interaction Insights into Carbon Utilization and Element Cycling Functions of Hydrothermarchaeota in Hydrothermal Sediment.</title>
        <authorList>
            <person name="Zhou Z."/>
            <person name="Liu Y."/>
            <person name="Xu W."/>
            <person name="Pan J."/>
            <person name="Luo Z.H."/>
            <person name="Li M."/>
        </authorList>
    </citation>
    <scope>NUCLEOTIDE SEQUENCE [LARGE SCALE GENOMIC DNA]</scope>
    <source>
        <strain evidence="14">SpSt-902</strain>
    </source>
</reference>
<evidence type="ECO:0000256" key="5">
    <source>
        <dbReference type="ARBA" id="ARBA00023133"/>
    </source>
</evidence>
<dbReference type="GO" id="GO:0008270">
    <property type="term" value="F:zinc ion binding"/>
    <property type="evidence" value="ECO:0007669"/>
    <property type="project" value="TreeGrafter"/>
</dbReference>
<evidence type="ECO:0000256" key="7">
    <source>
        <dbReference type="ARBA" id="ARBA00023244"/>
    </source>
</evidence>
<evidence type="ECO:0000256" key="11">
    <source>
        <dbReference type="PIRSR" id="PIRSR001415-5"/>
    </source>
</evidence>
<evidence type="ECO:0000256" key="8">
    <source>
        <dbReference type="ARBA" id="ARBA00047651"/>
    </source>
</evidence>
<sequence length="328" mass="36217">MAFPTDRPRRLRINPSVRSLVRENRLSPAQLVLPLFVTHGTGKTEPIPSMPDVFRHSVDRLQRIVDEAMSSGIKSVLLFGIPETKDEVGTSALDPGGPVPAAVRMLKKDFPGLVVMTDVCIDEYTTHGHCGLVRDNRVDNDSTLECLSGMALVHAQAGADIVAPSDMMDGRVQAIRKRLDQKGFQDTLILSYAVKYASSFYGPFRDAMMSGPRFGDRSSYQMDPANRREAFREASLDIEEGADILMVKPALPYLDILRDLANRHDLPLCAYQVSGEYSTLMAAGKEGWIDIDRAILETLTSIRRAGASMIITYFAIRAARLLAQSDLT</sequence>
<dbReference type="CDD" id="cd00384">
    <property type="entry name" value="ALAD_PBGS"/>
    <property type="match status" value="1"/>
</dbReference>